<sequence length="649" mass="72201">MPPRQKKPPEPCIVTGKSAGNRNGACAPCRARKVKCEWIETAGMCRKCLARPASQRSSQTRGSSLPPLTNSQTDNQPLANIQTASKPLSQAQATQPVVGQKRRFQSESNVGRQAKQSRTSDSTESREPETESSSFITRTSFTSQHSSVLDPIAEIDDEDGVSGHSRRSSNNNEASPQVFRTADTMVRVLQGSDSDKIDIESNDEGHASDDWPDETDIKQQRRPRYIKESGRRKGPKGGQYMNMDADVSSDEDDPKTCDFTIQSAVKGSDGSNIPFIIQSSVTLPDLRYTIASKLKRFPDHVQVRYKLESDKSKAATTTIQSEEELAFFIDRVRPLIVPQRLPSGKISTRVLKPVIVCFEDAGDENAKTEASGSKGNSKNTKKLASSNVNTTNPALVEEKTAPIVKELATKWRCDMHSVKDGKDVLCYREPHTKVCYQLTFQNLKYWALLIAGNDATIDEKPARLILDARDRTRAPEQLNSRSHSPHSDTRSIQSGSHNAQQPWGLGPNGYGYPMPFVVPPWMPPMCQPPALNMQAGGNALTQLAAPNLQPLQLAMTPTSTITKECLEIEKWFHSLEQDKERNDENILFSQYGAELKRMGFRNITQLSRDFITLQELQSWLEINAGTAVMILQYAQEDVKKYKANTTTRV</sequence>
<accession>A0A0C2WLU7</accession>
<dbReference type="GO" id="GO:0000981">
    <property type="term" value="F:DNA-binding transcription factor activity, RNA polymerase II-specific"/>
    <property type="evidence" value="ECO:0007669"/>
    <property type="project" value="InterPro"/>
</dbReference>
<dbReference type="OrthoDB" id="3027237at2759"/>
<dbReference type="CDD" id="cd00067">
    <property type="entry name" value="GAL4"/>
    <property type="match status" value="1"/>
</dbReference>
<feature type="region of interest" description="Disordered" evidence="1">
    <location>
        <begin position="1"/>
        <end position="26"/>
    </location>
</feature>
<feature type="compositionally biased region" description="Polar residues" evidence="1">
    <location>
        <begin position="106"/>
        <end position="116"/>
    </location>
</feature>
<dbReference type="GO" id="GO:0008270">
    <property type="term" value="F:zinc ion binding"/>
    <property type="evidence" value="ECO:0007669"/>
    <property type="project" value="InterPro"/>
</dbReference>
<proteinExistence type="predicted"/>
<keyword evidence="3" id="KW-1185">Reference proteome</keyword>
<feature type="region of interest" description="Disordered" evidence="1">
    <location>
        <begin position="469"/>
        <end position="504"/>
    </location>
</feature>
<name>A0A0C2WLU7_AMAMK</name>
<feature type="compositionally biased region" description="Polar residues" evidence="1">
    <location>
        <begin position="490"/>
        <end position="501"/>
    </location>
</feature>
<evidence type="ECO:0000256" key="1">
    <source>
        <dbReference type="SAM" id="MobiDB-lite"/>
    </source>
</evidence>
<organism evidence="2 3">
    <name type="scientific">Amanita muscaria (strain Koide BX008)</name>
    <dbReference type="NCBI Taxonomy" id="946122"/>
    <lineage>
        <taxon>Eukaryota</taxon>
        <taxon>Fungi</taxon>
        <taxon>Dikarya</taxon>
        <taxon>Basidiomycota</taxon>
        <taxon>Agaricomycotina</taxon>
        <taxon>Agaricomycetes</taxon>
        <taxon>Agaricomycetidae</taxon>
        <taxon>Agaricales</taxon>
        <taxon>Pluteineae</taxon>
        <taxon>Amanitaceae</taxon>
        <taxon>Amanita</taxon>
    </lineage>
</organism>
<dbReference type="InParanoid" id="A0A0C2WLU7"/>
<feature type="region of interest" description="Disordered" evidence="1">
    <location>
        <begin position="50"/>
        <end position="240"/>
    </location>
</feature>
<feature type="compositionally biased region" description="Low complexity" evidence="1">
    <location>
        <begin position="131"/>
        <end position="143"/>
    </location>
</feature>
<dbReference type="EMBL" id="KN818360">
    <property type="protein sequence ID" value="KIL57686.1"/>
    <property type="molecule type" value="Genomic_DNA"/>
</dbReference>
<dbReference type="HOGENOM" id="CLU_422084_0_0_1"/>
<gene>
    <name evidence="2" type="ORF">M378DRAFT_16057</name>
</gene>
<protein>
    <submittedName>
        <fullName evidence="2">Uncharacterized protein</fullName>
    </submittedName>
</protein>
<dbReference type="InterPro" id="IPR001138">
    <property type="entry name" value="Zn2Cys6_DnaBD"/>
</dbReference>
<evidence type="ECO:0000313" key="3">
    <source>
        <dbReference type="Proteomes" id="UP000054549"/>
    </source>
</evidence>
<dbReference type="Proteomes" id="UP000054549">
    <property type="component" value="Unassembled WGS sequence"/>
</dbReference>
<evidence type="ECO:0000313" key="2">
    <source>
        <dbReference type="EMBL" id="KIL57686.1"/>
    </source>
</evidence>
<dbReference type="AlphaFoldDB" id="A0A0C2WLU7"/>
<feature type="compositionally biased region" description="Basic and acidic residues" evidence="1">
    <location>
        <begin position="193"/>
        <end position="231"/>
    </location>
</feature>
<feature type="compositionally biased region" description="Polar residues" evidence="1">
    <location>
        <begin position="54"/>
        <end position="97"/>
    </location>
</feature>
<reference evidence="2 3" key="1">
    <citation type="submission" date="2014-04" db="EMBL/GenBank/DDBJ databases">
        <title>Evolutionary Origins and Diversification of the Mycorrhizal Mutualists.</title>
        <authorList>
            <consortium name="DOE Joint Genome Institute"/>
            <consortium name="Mycorrhizal Genomics Consortium"/>
            <person name="Kohler A."/>
            <person name="Kuo A."/>
            <person name="Nagy L.G."/>
            <person name="Floudas D."/>
            <person name="Copeland A."/>
            <person name="Barry K.W."/>
            <person name="Cichocki N."/>
            <person name="Veneault-Fourrey C."/>
            <person name="LaButti K."/>
            <person name="Lindquist E.A."/>
            <person name="Lipzen A."/>
            <person name="Lundell T."/>
            <person name="Morin E."/>
            <person name="Murat C."/>
            <person name="Riley R."/>
            <person name="Ohm R."/>
            <person name="Sun H."/>
            <person name="Tunlid A."/>
            <person name="Henrissat B."/>
            <person name="Grigoriev I.V."/>
            <person name="Hibbett D.S."/>
            <person name="Martin F."/>
        </authorList>
    </citation>
    <scope>NUCLEOTIDE SEQUENCE [LARGE SCALE GENOMIC DNA]</scope>
    <source>
        <strain evidence="2 3">Koide BX008</strain>
    </source>
</reference>
<feature type="region of interest" description="Disordered" evidence="1">
    <location>
        <begin position="365"/>
        <end position="386"/>
    </location>
</feature>